<evidence type="ECO:0000256" key="1">
    <source>
        <dbReference type="SAM" id="Phobius"/>
    </source>
</evidence>
<evidence type="ECO:0000313" key="2">
    <source>
        <dbReference type="EMBL" id="MCW1925825.1"/>
    </source>
</evidence>
<dbReference type="Proteomes" id="UP001320876">
    <property type="component" value="Unassembled WGS sequence"/>
</dbReference>
<evidence type="ECO:0008006" key="4">
    <source>
        <dbReference type="Google" id="ProtNLM"/>
    </source>
</evidence>
<accession>A0ABT3GQM3</accession>
<gene>
    <name evidence="2" type="ORF">OKA05_24920</name>
</gene>
<keyword evidence="1" id="KW-0472">Membrane</keyword>
<protein>
    <recommendedName>
        <fullName evidence="4">MFS transporter</fullName>
    </recommendedName>
</protein>
<feature type="transmembrane region" description="Helical" evidence="1">
    <location>
        <begin position="20"/>
        <end position="40"/>
    </location>
</feature>
<keyword evidence="1" id="KW-1133">Transmembrane helix</keyword>
<proteinExistence type="predicted"/>
<feature type="transmembrane region" description="Helical" evidence="1">
    <location>
        <begin position="52"/>
        <end position="74"/>
    </location>
</feature>
<comment type="caution">
    <text evidence="2">The sequence shown here is derived from an EMBL/GenBank/DDBJ whole genome shotgun (WGS) entry which is preliminary data.</text>
</comment>
<sequence>MEESPEVPIPPPEIPRGELWAALLLPVVVMCAGCVLCLGVSGARSVDGYDLVGTLMVMFTVEMVMMPVAADLFVRAWGVRYRGRSLVLTTLGFMLGQIVLCMAVWVGFCLIFPG</sequence>
<dbReference type="EMBL" id="JAPDDT010000017">
    <property type="protein sequence ID" value="MCW1925825.1"/>
    <property type="molecule type" value="Genomic_DNA"/>
</dbReference>
<keyword evidence="3" id="KW-1185">Reference proteome</keyword>
<reference evidence="2 3" key="1">
    <citation type="submission" date="2022-10" db="EMBL/GenBank/DDBJ databases">
        <title>Luteolibacter arcticus strain CCTCC AB 2014275, whole genome shotgun sequencing project.</title>
        <authorList>
            <person name="Zhao G."/>
            <person name="Shen L."/>
        </authorList>
    </citation>
    <scope>NUCLEOTIDE SEQUENCE [LARGE SCALE GENOMIC DNA]</scope>
    <source>
        <strain evidence="2 3">CCTCC AB 2014275</strain>
    </source>
</reference>
<evidence type="ECO:0000313" key="3">
    <source>
        <dbReference type="Proteomes" id="UP001320876"/>
    </source>
</evidence>
<dbReference type="RefSeq" id="WP_264489932.1">
    <property type="nucleotide sequence ID" value="NZ_JAPDDT010000017.1"/>
</dbReference>
<feature type="transmembrane region" description="Helical" evidence="1">
    <location>
        <begin position="86"/>
        <end position="112"/>
    </location>
</feature>
<keyword evidence="1" id="KW-0812">Transmembrane</keyword>
<organism evidence="2 3">
    <name type="scientific">Luteolibacter arcticus</name>
    <dbReference type="NCBI Taxonomy" id="1581411"/>
    <lineage>
        <taxon>Bacteria</taxon>
        <taxon>Pseudomonadati</taxon>
        <taxon>Verrucomicrobiota</taxon>
        <taxon>Verrucomicrobiia</taxon>
        <taxon>Verrucomicrobiales</taxon>
        <taxon>Verrucomicrobiaceae</taxon>
        <taxon>Luteolibacter</taxon>
    </lineage>
</organism>
<name>A0ABT3GQM3_9BACT</name>